<dbReference type="Proteomes" id="UP000694257">
    <property type="component" value="Chromosome"/>
</dbReference>
<evidence type="ECO:0000313" key="2">
    <source>
        <dbReference type="EMBL" id="QXN94447.1"/>
    </source>
</evidence>
<keyword evidence="1" id="KW-0812">Transmembrane</keyword>
<proteinExistence type="predicted"/>
<dbReference type="RefSeq" id="WP_218476994.1">
    <property type="nucleotide sequence ID" value="NZ_BAABJN010000015.1"/>
</dbReference>
<name>A0ABX8RXS4_NOCIO</name>
<keyword evidence="1" id="KW-1133">Transmembrane helix</keyword>
<sequence length="45" mass="4863">MAWERVGPTATGVAAVTGVFFTWLSGHQGRRQVEFTRTPSAVTTP</sequence>
<organism evidence="2 3">
    <name type="scientific">Nocardia iowensis</name>
    <dbReference type="NCBI Taxonomy" id="204891"/>
    <lineage>
        <taxon>Bacteria</taxon>
        <taxon>Bacillati</taxon>
        <taxon>Actinomycetota</taxon>
        <taxon>Actinomycetes</taxon>
        <taxon>Mycobacteriales</taxon>
        <taxon>Nocardiaceae</taxon>
        <taxon>Nocardia</taxon>
    </lineage>
</organism>
<reference evidence="2 3" key="1">
    <citation type="submission" date="2021-07" db="EMBL/GenBank/DDBJ databases">
        <title>Whole Genome Sequence of Nocardia Iowensis.</title>
        <authorList>
            <person name="Lamm A."/>
            <person name="Collins-Fairclough A.M."/>
            <person name="Bunk B."/>
            <person name="Sproer C."/>
        </authorList>
    </citation>
    <scope>NUCLEOTIDE SEQUENCE [LARGE SCALE GENOMIC DNA]</scope>
    <source>
        <strain evidence="2 3">NRRL 5646</strain>
    </source>
</reference>
<accession>A0ABX8RXS4</accession>
<protein>
    <submittedName>
        <fullName evidence="2">Uncharacterized protein</fullName>
    </submittedName>
</protein>
<evidence type="ECO:0000313" key="3">
    <source>
        <dbReference type="Proteomes" id="UP000694257"/>
    </source>
</evidence>
<keyword evidence="1" id="KW-0472">Membrane</keyword>
<evidence type="ECO:0000256" key="1">
    <source>
        <dbReference type="SAM" id="Phobius"/>
    </source>
</evidence>
<gene>
    <name evidence="2" type="ORF">KV110_16145</name>
</gene>
<keyword evidence="3" id="KW-1185">Reference proteome</keyword>
<dbReference type="EMBL" id="CP078145">
    <property type="protein sequence ID" value="QXN94447.1"/>
    <property type="molecule type" value="Genomic_DNA"/>
</dbReference>
<feature type="transmembrane region" description="Helical" evidence="1">
    <location>
        <begin position="6"/>
        <end position="24"/>
    </location>
</feature>